<dbReference type="GO" id="GO:0008168">
    <property type="term" value="F:methyltransferase activity"/>
    <property type="evidence" value="ECO:0007669"/>
    <property type="project" value="UniProtKB-KW"/>
</dbReference>
<dbReference type="Gene3D" id="3.40.50.150">
    <property type="entry name" value="Vaccinia Virus protein VP39"/>
    <property type="match status" value="1"/>
</dbReference>
<feature type="binding site" evidence="1">
    <location>
        <position position="20"/>
    </location>
    <ligand>
        <name>Zn(2+)</name>
        <dbReference type="ChEBI" id="CHEBI:29105"/>
    </ligand>
</feature>
<accession>A0AAE3IWQ3</accession>
<feature type="binding site" evidence="1">
    <location>
        <position position="37"/>
    </location>
    <ligand>
        <name>Zn(2+)</name>
        <dbReference type="ChEBI" id="CHEBI:29105"/>
    </ligand>
</feature>
<reference evidence="5" key="1">
    <citation type="submission" date="2022-10" db="EMBL/GenBank/DDBJ databases">
        <title>Description of Fervidibacillus gen. nov. in the family Fervidibacillaceae fam. nov. with two species, Fervidibacillus albus sp. nov., and Fervidibacillus halotolerans sp. nov., isolated from tidal flat sediments.</title>
        <authorList>
            <person name="Kwon K.K."/>
            <person name="Yang S.-H."/>
        </authorList>
    </citation>
    <scope>NUCLEOTIDE SEQUENCE</scope>
    <source>
        <strain evidence="5">JCM 19140</strain>
    </source>
</reference>
<keyword evidence="5" id="KW-0489">Methyltransferase</keyword>
<dbReference type="Proteomes" id="UP001209318">
    <property type="component" value="Unassembled WGS sequence"/>
</dbReference>
<proteinExistence type="predicted"/>
<feature type="binding site" evidence="2">
    <location>
        <position position="80"/>
    </location>
    <ligand>
        <name>S-adenosyl-L-methionine</name>
        <dbReference type="ChEBI" id="CHEBI:59789"/>
    </ligand>
</feature>
<evidence type="ECO:0000259" key="4">
    <source>
        <dbReference type="Pfam" id="PF21302"/>
    </source>
</evidence>
<protein>
    <submittedName>
        <fullName evidence="5">Methyltransferase domain-containing protein</fullName>
    </submittedName>
</protein>
<name>A0AAE3IWQ3_9BACI</name>
<dbReference type="InterPro" id="IPR029063">
    <property type="entry name" value="SAM-dependent_MTases_sf"/>
</dbReference>
<dbReference type="InterPro" id="IPR016718">
    <property type="entry name" value="rRNA_m1G-MeTrfase_A_prd"/>
</dbReference>
<keyword evidence="6" id="KW-1185">Reference proteome</keyword>
<comment type="caution">
    <text evidence="5">The sequence shown here is derived from an EMBL/GenBank/DDBJ whole genome shotgun (WGS) entry which is preliminary data.</text>
</comment>
<sequence length="290" mass="33194">MKKIQHTAKLFQEYITSFRCPHCQQALQVYEEKSLKCPNNHTFDFTKHGYVNLMTHPAASQYTKELFHARHKIIMETDLYSFLHKEIAKVIKEHLAENYSRFMIVDLGCGEGSHLKKITDSLNSLSIGAVGLDIAKEGIVMAGKNFEKLLWVVGDLANSPLADHAYQVVLNILSPANYQEFQRMLAPGGIVIKVVPRANYLKELRETLYADEEKKTYSNDKIVSLFSQHFKLLDTVTLQYKKELQKEEIESLAKMTPLAWDSEDEKLSSFLNRKSQVITVDLDILIGIKK</sequence>
<keyword evidence="5" id="KW-0808">Transferase</keyword>
<gene>
    <name evidence="5" type="ORF">OEV98_14720</name>
</gene>
<dbReference type="Pfam" id="PF13649">
    <property type="entry name" value="Methyltransf_25"/>
    <property type="match status" value="1"/>
</dbReference>
<keyword evidence="2" id="KW-0949">S-adenosyl-L-methionine</keyword>
<dbReference type="EMBL" id="JAOUSF010000005">
    <property type="protein sequence ID" value="MCU9614794.1"/>
    <property type="molecule type" value="Genomic_DNA"/>
</dbReference>
<keyword evidence="1" id="KW-0479">Metal-binding</keyword>
<feature type="domain" description="23S rRNA (guanine(745)-N(1))-methyltransferase N-terminal" evidence="4">
    <location>
        <begin position="18"/>
        <end position="54"/>
    </location>
</feature>
<feature type="domain" description="Methyltransferase" evidence="3">
    <location>
        <begin position="104"/>
        <end position="189"/>
    </location>
</feature>
<dbReference type="PIRSF" id="PIRSF018249">
    <property type="entry name" value="MyrA_prd"/>
    <property type="match status" value="1"/>
</dbReference>
<dbReference type="Pfam" id="PF21302">
    <property type="entry name" value="Zn_ribbon_RlmA"/>
    <property type="match status" value="1"/>
</dbReference>
<feature type="binding site" evidence="1">
    <location>
        <position position="41"/>
    </location>
    <ligand>
        <name>Zn(2+)</name>
        <dbReference type="ChEBI" id="CHEBI:29105"/>
    </ligand>
</feature>
<dbReference type="GO" id="GO:0046872">
    <property type="term" value="F:metal ion binding"/>
    <property type="evidence" value="ECO:0007669"/>
    <property type="project" value="UniProtKB-KW"/>
</dbReference>
<evidence type="ECO:0000256" key="2">
    <source>
        <dbReference type="PIRSR" id="PIRSR018249-2"/>
    </source>
</evidence>
<dbReference type="AlphaFoldDB" id="A0AAE3IWQ3"/>
<evidence type="ECO:0000259" key="3">
    <source>
        <dbReference type="Pfam" id="PF13649"/>
    </source>
</evidence>
<feature type="binding site" evidence="2">
    <location>
        <begin position="111"/>
        <end position="112"/>
    </location>
    <ligand>
        <name>S-adenosyl-L-methionine</name>
        <dbReference type="ChEBI" id="CHEBI:59789"/>
    </ligand>
</feature>
<dbReference type="RefSeq" id="WP_263074115.1">
    <property type="nucleotide sequence ID" value="NZ_JAOUSF010000005.1"/>
</dbReference>
<evidence type="ECO:0000256" key="1">
    <source>
        <dbReference type="PIRSR" id="PIRSR018249-1"/>
    </source>
</evidence>
<dbReference type="InterPro" id="IPR041698">
    <property type="entry name" value="Methyltransf_25"/>
</dbReference>
<evidence type="ECO:0000313" key="5">
    <source>
        <dbReference type="EMBL" id="MCU9614794.1"/>
    </source>
</evidence>
<evidence type="ECO:0000313" key="6">
    <source>
        <dbReference type="Proteomes" id="UP001209318"/>
    </source>
</evidence>
<feature type="binding site" evidence="2">
    <location>
        <position position="200"/>
    </location>
    <ligand>
        <name>S-adenosyl-L-methionine</name>
        <dbReference type="ChEBI" id="CHEBI:59789"/>
    </ligand>
</feature>
<feature type="binding site" evidence="1">
    <location>
        <position position="23"/>
    </location>
    <ligand>
        <name>Zn(2+)</name>
        <dbReference type="ChEBI" id="CHEBI:29105"/>
    </ligand>
</feature>
<dbReference type="SUPFAM" id="SSF53335">
    <property type="entry name" value="S-adenosyl-L-methionine-dependent methyltransferases"/>
    <property type="match status" value="1"/>
</dbReference>
<dbReference type="GO" id="GO:0032259">
    <property type="term" value="P:methylation"/>
    <property type="evidence" value="ECO:0007669"/>
    <property type="project" value="UniProtKB-KW"/>
</dbReference>
<keyword evidence="1" id="KW-0862">Zinc</keyword>
<organism evidence="5 6">
    <name type="scientific">Perspicuibacillus lycopersici</name>
    <dbReference type="NCBI Taxonomy" id="1325689"/>
    <lineage>
        <taxon>Bacteria</taxon>
        <taxon>Bacillati</taxon>
        <taxon>Bacillota</taxon>
        <taxon>Bacilli</taxon>
        <taxon>Bacillales</taxon>
        <taxon>Bacillaceae</taxon>
        <taxon>Perspicuibacillus</taxon>
    </lineage>
</organism>
<dbReference type="InterPro" id="IPR048647">
    <property type="entry name" value="RlmA_N"/>
</dbReference>